<dbReference type="InterPro" id="IPR013108">
    <property type="entry name" value="Amidohydro_3"/>
</dbReference>
<feature type="non-terminal residue" evidence="2">
    <location>
        <position position="1"/>
    </location>
</feature>
<dbReference type="GO" id="GO:0016810">
    <property type="term" value="F:hydrolase activity, acting on carbon-nitrogen (but not peptide) bonds"/>
    <property type="evidence" value="ECO:0007669"/>
    <property type="project" value="InterPro"/>
</dbReference>
<protein>
    <recommendedName>
        <fullName evidence="1">Amidohydrolase 3 domain-containing protein</fullName>
    </recommendedName>
</protein>
<dbReference type="SUPFAM" id="SSF51556">
    <property type="entry name" value="Metallo-dependent hydrolases"/>
    <property type="match status" value="1"/>
</dbReference>
<sequence length="184" mass="20639">DAIEVAYNQNPRPDVRHSLEHCSLPTKAALERMKRIDVTSSTSVGFGWELGDQHRGFMGMERMKRYMPMKSFKEMGIVASGNADWSVCSANPMEGIHVCVNRTTETGQDLSQNQAISRMDAIRVYTWNGAYITHEEGIKGSIEPGKYADFAVLDKDILTCDPDEIHKIKVLTAIVDGKVVYQRD</sequence>
<dbReference type="AlphaFoldDB" id="X0SJV9"/>
<accession>X0SJV9</accession>
<dbReference type="InterPro" id="IPR032466">
    <property type="entry name" value="Metal_Hydrolase"/>
</dbReference>
<organism evidence="2">
    <name type="scientific">marine sediment metagenome</name>
    <dbReference type="NCBI Taxonomy" id="412755"/>
    <lineage>
        <taxon>unclassified sequences</taxon>
        <taxon>metagenomes</taxon>
        <taxon>ecological metagenomes</taxon>
    </lineage>
</organism>
<dbReference type="Gene3D" id="3.20.20.140">
    <property type="entry name" value="Metal-dependent hydrolases"/>
    <property type="match status" value="1"/>
</dbReference>
<reference evidence="2" key="1">
    <citation type="journal article" date="2014" name="Front. Microbiol.">
        <title>High frequency of phylogenetically diverse reductive dehalogenase-homologous genes in deep subseafloor sedimentary metagenomes.</title>
        <authorList>
            <person name="Kawai M."/>
            <person name="Futagami T."/>
            <person name="Toyoda A."/>
            <person name="Takaki Y."/>
            <person name="Nishi S."/>
            <person name="Hori S."/>
            <person name="Arai W."/>
            <person name="Tsubouchi T."/>
            <person name="Morono Y."/>
            <person name="Uchiyama I."/>
            <person name="Ito T."/>
            <person name="Fujiyama A."/>
            <person name="Inagaki F."/>
            <person name="Takami H."/>
        </authorList>
    </citation>
    <scope>NUCLEOTIDE SEQUENCE</scope>
    <source>
        <strain evidence="2">Expedition CK06-06</strain>
    </source>
</reference>
<dbReference type="SUPFAM" id="SSF51338">
    <property type="entry name" value="Composite domain of metallo-dependent hydrolases"/>
    <property type="match status" value="1"/>
</dbReference>
<dbReference type="PANTHER" id="PTHR22642">
    <property type="entry name" value="IMIDAZOLONEPROPIONASE"/>
    <property type="match status" value="1"/>
</dbReference>
<comment type="caution">
    <text evidence="2">The sequence shown here is derived from an EMBL/GenBank/DDBJ whole genome shotgun (WGS) entry which is preliminary data.</text>
</comment>
<dbReference type="InterPro" id="IPR011059">
    <property type="entry name" value="Metal-dep_hydrolase_composite"/>
</dbReference>
<dbReference type="Gene3D" id="2.30.40.10">
    <property type="entry name" value="Urease, subunit C, domain 1"/>
    <property type="match status" value="1"/>
</dbReference>
<proteinExistence type="predicted"/>
<dbReference type="Pfam" id="PF07969">
    <property type="entry name" value="Amidohydro_3"/>
    <property type="match status" value="1"/>
</dbReference>
<evidence type="ECO:0000313" key="2">
    <source>
        <dbReference type="EMBL" id="GAF81294.1"/>
    </source>
</evidence>
<name>X0SJV9_9ZZZZ</name>
<gene>
    <name evidence="2" type="ORF">S01H1_18522</name>
</gene>
<dbReference type="EMBL" id="BARS01009910">
    <property type="protein sequence ID" value="GAF81294.1"/>
    <property type="molecule type" value="Genomic_DNA"/>
</dbReference>
<evidence type="ECO:0000259" key="1">
    <source>
        <dbReference type="Pfam" id="PF07969"/>
    </source>
</evidence>
<dbReference type="PANTHER" id="PTHR22642:SF2">
    <property type="entry name" value="PROTEIN LONG AFTER FAR-RED 3"/>
    <property type="match status" value="1"/>
</dbReference>
<feature type="domain" description="Amidohydrolase 3" evidence="1">
    <location>
        <begin position="1"/>
        <end position="181"/>
    </location>
</feature>